<dbReference type="KEGG" id="agv:OJF2_53430"/>
<gene>
    <name evidence="2" type="ORF">OJF2_53430</name>
</gene>
<evidence type="ECO:0000256" key="1">
    <source>
        <dbReference type="SAM" id="MobiDB-lite"/>
    </source>
</evidence>
<accession>A0A5B9W843</accession>
<dbReference type="InterPro" id="IPR016024">
    <property type="entry name" value="ARM-type_fold"/>
</dbReference>
<dbReference type="AlphaFoldDB" id="A0A5B9W843"/>
<keyword evidence="3" id="KW-1185">Reference proteome</keyword>
<dbReference type="SUPFAM" id="SSF48371">
    <property type="entry name" value="ARM repeat"/>
    <property type="match status" value="1"/>
</dbReference>
<name>A0A5B9W843_9BACT</name>
<feature type="compositionally biased region" description="Pro residues" evidence="1">
    <location>
        <begin position="134"/>
        <end position="143"/>
    </location>
</feature>
<dbReference type="Proteomes" id="UP000324233">
    <property type="component" value="Chromosome"/>
</dbReference>
<evidence type="ECO:0000313" key="3">
    <source>
        <dbReference type="Proteomes" id="UP000324233"/>
    </source>
</evidence>
<dbReference type="Gene3D" id="1.25.10.10">
    <property type="entry name" value="Leucine-rich Repeat Variant"/>
    <property type="match status" value="1"/>
</dbReference>
<dbReference type="PROSITE" id="PS51257">
    <property type="entry name" value="PROKAR_LIPOPROTEIN"/>
    <property type="match status" value="1"/>
</dbReference>
<dbReference type="OrthoDB" id="285401at2"/>
<feature type="region of interest" description="Disordered" evidence="1">
    <location>
        <begin position="110"/>
        <end position="143"/>
    </location>
</feature>
<evidence type="ECO:0000313" key="2">
    <source>
        <dbReference type="EMBL" id="QEH36758.1"/>
    </source>
</evidence>
<organism evidence="2 3">
    <name type="scientific">Aquisphaera giovannonii</name>
    <dbReference type="NCBI Taxonomy" id="406548"/>
    <lineage>
        <taxon>Bacteria</taxon>
        <taxon>Pseudomonadati</taxon>
        <taxon>Planctomycetota</taxon>
        <taxon>Planctomycetia</taxon>
        <taxon>Isosphaerales</taxon>
        <taxon>Isosphaeraceae</taxon>
        <taxon>Aquisphaera</taxon>
    </lineage>
</organism>
<dbReference type="RefSeq" id="WP_148596408.1">
    <property type="nucleotide sequence ID" value="NZ_CP042997.1"/>
</dbReference>
<evidence type="ECO:0008006" key="4">
    <source>
        <dbReference type="Google" id="ProtNLM"/>
    </source>
</evidence>
<dbReference type="InterPro" id="IPR011989">
    <property type="entry name" value="ARM-like"/>
</dbReference>
<protein>
    <recommendedName>
        <fullName evidence="4">HEAT repeat protein</fullName>
    </recommendedName>
</protein>
<dbReference type="EMBL" id="CP042997">
    <property type="protein sequence ID" value="QEH36758.1"/>
    <property type="molecule type" value="Genomic_DNA"/>
</dbReference>
<reference evidence="2 3" key="1">
    <citation type="submission" date="2019-08" db="EMBL/GenBank/DDBJ databases">
        <title>Deep-cultivation of Planctomycetes and their phenomic and genomic characterization uncovers novel biology.</title>
        <authorList>
            <person name="Wiegand S."/>
            <person name="Jogler M."/>
            <person name="Boedeker C."/>
            <person name="Pinto D."/>
            <person name="Vollmers J."/>
            <person name="Rivas-Marin E."/>
            <person name="Kohn T."/>
            <person name="Peeters S.H."/>
            <person name="Heuer A."/>
            <person name="Rast P."/>
            <person name="Oberbeckmann S."/>
            <person name="Bunk B."/>
            <person name="Jeske O."/>
            <person name="Meyerdierks A."/>
            <person name="Storesund J.E."/>
            <person name="Kallscheuer N."/>
            <person name="Luecker S."/>
            <person name="Lage O.M."/>
            <person name="Pohl T."/>
            <person name="Merkel B.J."/>
            <person name="Hornburger P."/>
            <person name="Mueller R.-W."/>
            <person name="Bruemmer F."/>
            <person name="Labrenz M."/>
            <person name="Spormann A.M."/>
            <person name="Op den Camp H."/>
            <person name="Overmann J."/>
            <person name="Amann R."/>
            <person name="Jetten M.S.M."/>
            <person name="Mascher T."/>
            <person name="Medema M.H."/>
            <person name="Devos D.P."/>
            <person name="Kaster A.-K."/>
            <person name="Ovreas L."/>
            <person name="Rohde M."/>
            <person name="Galperin M.Y."/>
            <person name="Jogler C."/>
        </authorList>
    </citation>
    <scope>NUCLEOTIDE SEQUENCE [LARGE SCALE GENOMIC DNA]</scope>
    <source>
        <strain evidence="2 3">OJF2</strain>
    </source>
</reference>
<sequence>MRLPHSATWLVVVTGLACCAGCSGLRPHSFRKINHPAPLMRARAVSLAESEPNATAVPVLIGHLNDPDPVVRLAANEELKRRTGRDFKFQSWAAPEERAAGVSRWKAWLTGKPDAQRAAEVQRSTAPPRKSMPRPSPQGEPSP</sequence>
<proteinExistence type="predicted"/>